<evidence type="ECO:0000256" key="1">
    <source>
        <dbReference type="ARBA" id="ARBA00009809"/>
    </source>
</evidence>
<evidence type="ECO:0000259" key="9">
    <source>
        <dbReference type="Pfam" id="PF21467"/>
    </source>
</evidence>
<name>A0AAN7ZJA9_9COLE</name>
<evidence type="ECO:0000256" key="4">
    <source>
        <dbReference type="PIRSR" id="PIRSR006336-1"/>
    </source>
</evidence>
<dbReference type="InterPro" id="IPR008979">
    <property type="entry name" value="Galactose-bd-like_sf"/>
</dbReference>
<dbReference type="InterPro" id="IPR017853">
    <property type="entry name" value="GH"/>
</dbReference>
<dbReference type="InterPro" id="IPR001944">
    <property type="entry name" value="Glycoside_Hdrlase_35"/>
</dbReference>
<proteinExistence type="inferred from homology"/>
<protein>
    <recommendedName>
        <fullName evidence="12">Beta-galactosidase</fullName>
    </recommendedName>
</protein>
<dbReference type="InterPro" id="IPR048913">
    <property type="entry name" value="BetaGal_gal-bd"/>
</dbReference>
<dbReference type="Gene3D" id="3.20.20.80">
    <property type="entry name" value="Glycosidases"/>
    <property type="match status" value="1"/>
</dbReference>
<keyword evidence="6" id="KW-1133">Transmembrane helix</keyword>
<comment type="caution">
    <text evidence="10">The sequence shown here is derived from an EMBL/GenBank/DDBJ whole genome shotgun (WGS) entry which is preliminary data.</text>
</comment>
<dbReference type="Pfam" id="PF21467">
    <property type="entry name" value="BetaGal_gal-bd"/>
    <property type="match status" value="1"/>
</dbReference>
<dbReference type="PIRSF" id="PIRSF006336">
    <property type="entry name" value="B-gal"/>
    <property type="match status" value="1"/>
</dbReference>
<feature type="domain" description="Beta-galactosidase 1-like first all-beta" evidence="8">
    <location>
        <begin position="366"/>
        <end position="486"/>
    </location>
</feature>
<dbReference type="InterPro" id="IPR031330">
    <property type="entry name" value="Gly_Hdrlase_35_cat"/>
</dbReference>
<evidence type="ECO:0000256" key="2">
    <source>
        <dbReference type="ARBA" id="ARBA00022801"/>
    </source>
</evidence>
<evidence type="ECO:0000259" key="7">
    <source>
        <dbReference type="Pfam" id="PF01301"/>
    </source>
</evidence>
<dbReference type="FunFam" id="2.60.120.260:FF:000049">
    <property type="entry name" value="Beta-galactosidase"/>
    <property type="match status" value="1"/>
</dbReference>
<organism evidence="10 11">
    <name type="scientific">Pyrocoelia pectoralis</name>
    <dbReference type="NCBI Taxonomy" id="417401"/>
    <lineage>
        <taxon>Eukaryota</taxon>
        <taxon>Metazoa</taxon>
        <taxon>Ecdysozoa</taxon>
        <taxon>Arthropoda</taxon>
        <taxon>Hexapoda</taxon>
        <taxon>Insecta</taxon>
        <taxon>Pterygota</taxon>
        <taxon>Neoptera</taxon>
        <taxon>Endopterygota</taxon>
        <taxon>Coleoptera</taxon>
        <taxon>Polyphaga</taxon>
        <taxon>Elateriformia</taxon>
        <taxon>Elateroidea</taxon>
        <taxon>Lampyridae</taxon>
        <taxon>Lampyrinae</taxon>
        <taxon>Pyrocoelia</taxon>
    </lineage>
</organism>
<feature type="transmembrane region" description="Helical" evidence="6">
    <location>
        <begin position="143"/>
        <end position="165"/>
    </location>
</feature>
<dbReference type="PANTHER" id="PTHR23421">
    <property type="entry name" value="BETA-GALACTOSIDASE RELATED"/>
    <property type="match status" value="1"/>
</dbReference>
<dbReference type="Proteomes" id="UP001329430">
    <property type="component" value="Chromosome 1"/>
</dbReference>
<evidence type="ECO:0008006" key="12">
    <source>
        <dbReference type="Google" id="ProtNLM"/>
    </source>
</evidence>
<keyword evidence="6" id="KW-0472">Membrane</keyword>
<dbReference type="PRINTS" id="PR00742">
    <property type="entry name" value="GLHYDRLASE35"/>
</dbReference>
<dbReference type="Pfam" id="PF21317">
    <property type="entry name" value="BetaGal_ABD_1"/>
    <property type="match status" value="1"/>
</dbReference>
<accession>A0AAN7ZJA9</accession>
<reference evidence="10 11" key="1">
    <citation type="journal article" date="2024" name="Insects">
        <title>An Improved Chromosome-Level Genome Assembly of the Firefly Pyrocoelia pectoralis.</title>
        <authorList>
            <person name="Fu X."/>
            <person name="Meyer-Rochow V.B."/>
            <person name="Ballantyne L."/>
            <person name="Zhu X."/>
        </authorList>
    </citation>
    <scope>NUCLEOTIDE SEQUENCE [LARGE SCALE GENOMIC DNA]</scope>
    <source>
        <strain evidence="10">XCY_ONT2</strain>
    </source>
</reference>
<keyword evidence="6" id="KW-0812">Transmembrane</keyword>
<keyword evidence="11" id="KW-1185">Reference proteome</keyword>
<feature type="domain" description="Glycoside hydrolase 35 catalytic" evidence="7">
    <location>
        <begin position="27"/>
        <end position="179"/>
    </location>
</feature>
<dbReference type="AlphaFoldDB" id="A0AAN7ZJA9"/>
<evidence type="ECO:0000259" key="8">
    <source>
        <dbReference type="Pfam" id="PF21317"/>
    </source>
</evidence>
<dbReference type="SUPFAM" id="SSF49785">
    <property type="entry name" value="Galactose-binding domain-like"/>
    <property type="match status" value="1"/>
</dbReference>
<evidence type="ECO:0000313" key="10">
    <source>
        <dbReference type="EMBL" id="KAK5649400.1"/>
    </source>
</evidence>
<dbReference type="GO" id="GO:0005975">
    <property type="term" value="P:carbohydrate metabolic process"/>
    <property type="evidence" value="ECO:0007669"/>
    <property type="project" value="InterPro"/>
</dbReference>
<comment type="similarity">
    <text evidence="1 5">Belongs to the glycosyl hydrolase 35 family.</text>
</comment>
<gene>
    <name evidence="10" type="ORF">RI129_000429</name>
</gene>
<dbReference type="SUPFAM" id="SSF51445">
    <property type="entry name" value="(Trans)glycosidases"/>
    <property type="match status" value="1"/>
</dbReference>
<dbReference type="GO" id="GO:0004565">
    <property type="term" value="F:beta-galactosidase activity"/>
    <property type="evidence" value="ECO:0007669"/>
    <property type="project" value="InterPro"/>
</dbReference>
<evidence type="ECO:0000256" key="3">
    <source>
        <dbReference type="ARBA" id="ARBA00023295"/>
    </source>
</evidence>
<feature type="active site" description="Nucleophile" evidence="4">
    <location>
        <position position="226"/>
    </location>
</feature>
<keyword evidence="2" id="KW-0378">Hydrolase</keyword>
<evidence type="ECO:0000256" key="6">
    <source>
        <dbReference type="SAM" id="Phobius"/>
    </source>
</evidence>
<dbReference type="EMBL" id="JAVRBK010000001">
    <property type="protein sequence ID" value="KAK5649400.1"/>
    <property type="molecule type" value="Genomic_DNA"/>
</dbReference>
<dbReference type="InterPro" id="IPR048912">
    <property type="entry name" value="BetaGal1-like_ABD1"/>
</dbReference>
<evidence type="ECO:0000256" key="5">
    <source>
        <dbReference type="RuleBase" id="RU003679"/>
    </source>
</evidence>
<feature type="domain" description="Beta-galactosidase galactose-binding" evidence="9">
    <location>
        <begin position="509"/>
        <end position="568"/>
    </location>
</feature>
<dbReference type="Gene3D" id="2.60.120.260">
    <property type="entry name" value="Galactose-binding domain-like"/>
    <property type="match status" value="2"/>
</dbReference>
<feature type="active site" description="Proton donor" evidence="4">
    <location>
        <position position="170"/>
    </location>
</feature>
<keyword evidence="3" id="KW-0326">Glycosidase</keyword>
<evidence type="ECO:0000313" key="11">
    <source>
        <dbReference type="Proteomes" id="UP001329430"/>
    </source>
</evidence>
<sequence length="600" mass="69553">MSILPTLYEYYTNGGIVAGLSSNQNYFTLNNKNITLYSGSMNYFRIPEAYWRDRLRKMRAAGLNTVDTYIPWNLHEFEMNHFDFDLQAFLRIAQEEDLLAIVRPGPYISAEWDFGGLPSWLLRDKEFNPRTSNSSFMKHVTRYFNILLPLLAALQFTFGGPIIAFQLDNEVGAMRFWPFSDIDPTYLEGLHKLYILFQTANFADFSDLHLNRLKQLQPNKPAMVMEYWTGWFDNWSGVHSTRTSAHFKTVLNRILKYPASVNMYMFHGGTNYGFLNGANIYDYDAPLTEAGDYTDKYYIAKDLISKYNAVVLKTPEMPKIMPKVAYPKIKMTHQLKFLQIEERLTEKFNYSSPVSMEMLPINNGSGQSYGYIIYQKKGLHIPAYSELKISGYVWDTVMVVIDGELISKPLFSKHDLNTFGYWRVRDGKLNLGSRNRFNATLQLIVENFGRNNFGFIPQFRQFKGLWQGDIYLNSEKVLNWETVPLQFKRKWTNNLSGWEQPANFSFIGPSLYKAWFTVTNPQDTFIDMRKWTKGIVIINGFVLGRYVSPLGPQQTLYLPAPLVKNGTNEIVVFEHFIPASEITFTDKSIYHTPGRLFGIF</sequence>
<feature type="domain" description="Glycoside hydrolase 35 catalytic" evidence="7">
    <location>
        <begin position="208"/>
        <end position="306"/>
    </location>
</feature>
<dbReference type="InterPro" id="IPR026283">
    <property type="entry name" value="B-gal_1-like"/>
</dbReference>
<dbReference type="Pfam" id="PF01301">
    <property type="entry name" value="Glyco_hydro_35"/>
    <property type="match status" value="2"/>
</dbReference>